<dbReference type="STRING" id="1357400.HMPREF2086_01575"/>
<dbReference type="EMBL" id="AZJI01000007">
    <property type="protein sequence ID" value="ETD22776.1"/>
    <property type="molecule type" value="Genomic_DNA"/>
</dbReference>
<dbReference type="OrthoDB" id="9793120at2"/>
<gene>
    <name evidence="1" type="ORF">HMPREF2086_01575</name>
</gene>
<dbReference type="PATRIC" id="fig|1357400.3.peg.2117"/>
<dbReference type="AlphaFoldDB" id="V8C7Q1"/>
<name>V8C7Q1_9HELI</name>
<dbReference type="SUPFAM" id="SSF53335">
    <property type="entry name" value="S-adenosyl-L-methionine-dependent methyltransferases"/>
    <property type="match status" value="1"/>
</dbReference>
<dbReference type="eggNOG" id="COG0421">
    <property type="taxonomic scope" value="Bacteria"/>
</dbReference>
<dbReference type="InterPro" id="IPR029063">
    <property type="entry name" value="SAM-dependent_MTases_sf"/>
</dbReference>
<dbReference type="Gene3D" id="3.40.50.150">
    <property type="entry name" value="Vaccinia Virus protein VP39"/>
    <property type="match status" value="1"/>
</dbReference>
<dbReference type="Pfam" id="PF01564">
    <property type="entry name" value="Spermine_synth"/>
    <property type="match status" value="1"/>
</dbReference>
<dbReference type="HOGENOM" id="CLU_048199_5_0_7"/>
<evidence type="ECO:0000313" key="2">
    <source>
        <dbReference type="Proteomes" id="UP000018731"/>
    </source>
</evidence>
<reference evidence="1 2" key="1">
    <citation type="journal article" date="2014" name="Genome Announc.">
        <title>Draft genome sequences of six enterohepatic helicobacter species isolated from humans and one from rhesus macaques.</title>
        <authorList>
            <person name="Shen Z."/>
            <person name="Sheh A."/>
            <person name="Young S.K."/>
            <person name="Abouelliel A."/>
            <person name="Ward D.V."/>
            <person name="Earl A.M."/>
            <person name="Fox J.G."/>
        </authorList>
    </citation>
    <scope>NUCLEOTIDE SEQUENCE [LARGE SCALE GENOMIC DNA]</scope>
    <source>
        <strain evidence="1 2">MIT 99-5501</strain>
    </source>
</reference>
<dbReference type="Gene3D" id="2.30.140.10">
    <property type="entry name" value="Spermidine synthase, tetramerisation domain"/>
    <property type="match status" value="1"/>
</dbReference>
<dbReference type="InterPro" id="IPR037163">
    <property type="entry name" value="Spermidine_synt_N_sf"/>
</dbReference>
<evidence type="ECO:0000313" key="1">
    <source>
        <dbReference type="EMBL" id="ETD22776.1"/>
    </source>
</evidence>
<sequence length="287" mass="32976">MWLNRQIGKNFREEYAIKDKILDVRSEHILELFRTDALGQIALFDESEVLVEKFLHIESELVAHIGACCIQERLQTPPNPLTTDKANTQSSNQAIAHNSLIPHNALIVGGFNLEIAYQLFKHDMHTFFVQSDSKVLDSLISFLPHFKEVRENPLFTHCAKMIDLPIQKYSLIIHNRTPNPHEIDALIRLMQEESIFIAPLPHPLFEEAEFEISLKDFGKFFSIVMPFFAPIFSHKAFVFASKRIHPLADFWLQKCDMIENLAYYNADIHEAAFALSTNLASTNLIKS</sequence>
<evidence type="ECO:0008006" key="3">
    <source>
        <dbReference type="Google" id="ProtNLM"/>
    </source>
</evidence>
<proteinExistence type="predicted"/>
<organism evidence="1 2">
    <name type="scientific">Helicobacter macacae MIT 99-5501</name>
    <dbReference type="NCBI Taxonomy" id="1357400"/>
    <lineage>
        <taxon>Bacteria</taxon>
        <taxon>Pseudomonadati</taxon>
        <taxon>Campylobacterota</taxon>
        <taxon>Epsilonproteobacteria</taxon>
        <taxon>Campylobacterales</taxon>
        <taxon>Helicobacteraceae</taxon>
        <taxon>Helicobacter</taxon>
    </lineage>
</organism>
<dbReference type="RefSeq" id="WP_023928310.1">
    <property type="nucleotide sequence ID" value="NZ_KI669455.1"/>
</dbReference>
<dbReference type="Proteomes" id="UP000018731">
    <property type="component" value="Unassembled WGS sequence"/>
</dbReference>
<protein>
    <recommendedName>
        <fullName evidence="3">Spermidine synthase</fullName>
    </recommendedName>
</protein>
<keyword evidence="2" id="KW-1185">Reference proteome</keyword>
<accession>V8C7Q1</accession>
<comment type="caution">
    <text evidence="1">The sequence shown here is derived from an EMBL/GenBank/DDBJ whole genome shotgun (WGS) entry which is preliminary data.</text>
</comment>